<dbReference type="InterPro" id="IPR002181">
    <property type="entry name" value="Fibrinogen_a/b/g_C_dom"/>
</dbReference>
<dbReference type="OrthoDB" id="7735550at2759"/>
<dbReference type="GO" id="GO:0005615">
    <property type="term" value="C:extracellular space"/>
    <property type="evidence" value="ECO:0007669"/>
    <property type="project" value="TreeGrafter"/>
</dbReference>
<dbReference type="InterPro" id="IPR050373">
    <property type="entry name" value="Fibrinogen_C-term_domain"/>
</dbReference>
<evidence type="ECO:0000313" key="2">
    <source>
        <dbReference type="EMBL" id="CAC5380565.1"/>
    </source>
</evidence>
<dbReference type="PANTHER" id="PTHR19143">
    <property type="entry name" value="FIBRINOGEN/TENASCIN/ANGIOPOEITIN"/>
    <property type="match status" value="1"/>
</dbReference>
<dbReference type="Proteomes" id="UP000507470">
    <property type="component" value="Unassembled WGS sequence"/>
</dbReference>
<name>A0A6J8B9J8_MYTCO</name>
<dbReference type="EMBL" id="CACVKT020002898">
    <property type="protein sequence ID" value="CAC5380565.1"/>
    <property type="molecule type" value="Genomic_DNA"/>
</dbReference>
<evidence type="ECO:0000259" key="1">
    <source>
        <dbReference type="PROSITE" id="PS51406"/>
    </source>
</evidence>
<gene>
    <name evidence="2" type="ORF">MCOR_16499</name>
</gene>
<feature type="domain" description="Fibrinogen C-terminal" evidence="1">
    <location>
        <begin position="31"/>
        <end position="112"/>
    </location>
</feature>
<organism evidence="2 3">
    <name type="scientific">Mytilus coruscus</name>
    <name type="common">Sea mussel</name>
    <dbReference type="NCBI Taxonomy" id="42192"/>
    <lineage>
        <taxon>Eukaryota</taxon>
        <taxon>Metazoa</taxon>
        <taxon>Spiralia</taxon>
        <taxon>Lophotrochozoa</taxon>
        <taxon>Mollusca</taxon>
        <taxon>Bivalvia</taxon>
        <taxon>Autobranchia</taxon>
        <taxon>Pteriomorphia</taxon>
        <taxon>Mytilida</taxon>
        <taxon>Mytiloidea</taxon>
        <taxon>Mytilidae</taxon>
        <taxon>Mytilinae</taxon>
        <taxon>Mytilus</taxon>
    </lineage>
</organism>
<dbReference type="AlphaFoldDB" id="A0A6J8B9J8"/>
<feature type="domain" description="Fibrinogen C-terminal" evidence="1">
    <location>
        <begin position="118"/>
        <end position="196"/>
    </location>
</feature>
<dbReference type="SMART" id="SM00186">
    <property type="entry name" value="FBG"/>
    <property type="match status" value="1"/>
</dbReference>
<proteinExistence type="predicted"/>
<dbReference type="Gene3D" id="3.90.215.10">
    <property type="entry name" value="Gamma Fibrinogen, chain A, domain 1"/>
    <property type="match status" value="2"/>
</dbReference>
<accession>A0A6J8B9J8</accession>
<dbReference type="PROSITE" id="PS51406">
    <property type="entry name" value="FIBRINOGEN_C_2"/>
    <property type="match status" value="2"/>
</dbReference>
<sequence>MALNKITYTEIEKLKLVVEEKQTRIEKPLETVATEKPIDCTDIEVNQGSGIYNIYPIGTDSFKVYCDMETKNTEGAWTVFQHRETGEEDFNRGWIEYEYGFGDIRKEFWLGNGLESTNNEPFTTKDKDNMFHSHTNCAIKEEGAWWFVKEDCTNANLNRKYFREKSSNYGGIYWYHQRDSFLMTIKKTTMMIRRIL</sequence>
<reference evidence="2 3" key="1">
    <citation type="submission" date="2020-06" db="EMBL/GenBank/DDBJ databases">
        <authorList>
            <person name="Li R."/>
            <person name="Bekaert M."/>
        </authorList>
    </citation>
    <scope>NUCLEOTIDE SEQUENCE [LARGE SCALE GENOMIC DNA]</scope>
    <source>
        <strain evidence="3">wild</strain>
    </source>
</reference>
<keyword evidence="3" id="KW-1185">Reference proteome</keyword>
<dbReference type="InterPro" id="IPR014716">
    <property type="entry name" value="Fibrinogen_a/b/g_C_1"/>
</dbReference>
<dbReference type="InterPro" id="IPR036056">
    <property type="entry name" value="Fibrinogen-like_C"/>
</dbReference>
<dbReference type="SUPFAM" id="SSF56496">
    <property type="entry name" value="Fibrinogen C-terminal domain-like"/>
    <property type="match status" value="1"/>
</dbReference>
<dbReference type="Pfam" id="PF00147">
    <property type="entry name" value="Fibrinogen_C"/>
    <property type="match status" value="2"/>
</dbReference>
<protein>
    <recommendedName>
        <fullName evidence="1">Fibrinogen C-terminal domain-containing protein</fullName>
    </recommendedName>
</protein>
<evidence type="ECO:0000313" key="3">
    <source>
        <dbReference type="Proteomes" id="UP000507470"/>
    </source>
</evidence>